<dbReference type="SUPFAM" id="SSF46689">
    <property type="entry name" value="Homeodomain-like"/>
    <property type="match status" value="1"/>
</dbReference>
<dbReference type="PANTHER" id="PTHR43479">
    <property type="entry name" value="ACREF/ENVCD OPERON REPRESSOR-RELATED"/>
    <property type="match status" value="1"/>
</dbReference>
<dbReference type="InterPro" id="IPR001647">
    <property type="entry name" value="HTH_TetR"/>
</dbReference>
<evidence type="ECO:0000256" key="1">
    <source>
        <dbReference type="ARBA" id="ARBA00023125"/>
    </source>
</evidence>
<keyword evidence="1 2" id="KW-0238">DNA-binding</keyword>
<feature type="DNA-binding region" description="H-T-H motif" evidence="2">
    <location>
        <begin position="26"/>
        <end position="45"/>
    </location>
</feature>
<sequence length="178" mass="21214">MPMDMKEIIAEAAKKLLMEQNAKKLTVKDIVEECQITRQAFYYHFEDIPTLIRWVLERDIKKMLQEVQTLGNGEQRLRYFFLVAINAAPYVQKGMQSNYRDDLERLLTQYALYLFEQIVETENLYQSCTRWEVNLILRYHSQAVLGILREWTPEDTKNLDRIVHQVYLLMAGQIQPHN</sequence>
<dbReference type="PROSITE" id="PS50977">
    <property type="entry name" value="HTH_TETR_2"/>
    <property type="match status" value="1"/>
</dbReference>
<evidence type="ECO:0000313" key="4">
    <source>
        <dbReference type="EMBL" id="HIW81322.1"/>
    </source>
</evidence>
<dbReference type="InterPro" id="IPR009057">
    <property type="entry name" value="Homeodomain-like_sf"/>
</dbReference>
<dbReference type="EMBL" id="DXGH01000038">
    <property type="protein sequence ID" value="HIW81322.1"/>
    <property type="molecule type" value="Genomic_DNA"/>
</dbReference>
<evidence type="ECO:0000313" key="5">
    <source>
        <dbReference type="Proteomes" id="UP000824265"/>
    </source>
</evidence>
<evidence type="ECO:0000256" key="2">
    <source>
        <dbReference type="PROSITE-ProRule" id="PRU00335"/>
    </source>
</evidence>
<dbReference type="InterPro" id="IPR050624">
    <property type="entry name" value="HTH-type_Tx_Regulator"/>
</dbReference>
<dbReference type="Pfam" id="PF00440">
    <property type="entry name" value="TetR_N"/>
    <property type="match status" value="1"/>
</dbReference>
<feature type="domain" description="HTH tetR-type" evidence="3">
    <location>
        <begin position="3"/>
        <end position="63"/>
    </location>
</feature>
<dbReference type="Gene3D" id="1.10.357.10">
    <property type="entry name" value="Tetracycline Repressor, domain 2"/>
    <property type="match status" value="1"/>
</dbReference>
<proteinExistence type="predicted"/>
<organism evidence="4 5">
    <name type="scientific">Candidatus Acetatifactor stercoripullorum</name>
    <dbReference type="NCBI Taxonomy" id="2838414"/>
    <lineage>
        <taxon>Bacteria</taxon>
        <taxon>Bacillati</taxon>
        <taxon>Bacillota</taxon>
        <taxon>Clostridia</taxon>
        <taxon>Lachnospirales</taxon>
        <taxon>Lachnospiraceae</taxon>
        <taxon>Acetatifactor</taxon>
    </lineage>
</organism>
<accession>A0A9D1R757</accession>
<gene>
    <name evidence="4" type="ORF">H9742_07290</name>
</gene>
<protein>
    <submittedName>
        <fullName evidence="4">TetR/AcrR family transcriptional regulator</fullName>
    </submittedName>
</protein>
<reference evidence="4" key="1">
    <citation type="journal article" date="2021" name="PeerJ">
        <title>Extensive microbial diversity within the chicken gut microbiome revealed by metagenomics and culture.</title>
        <authorList>
            <person name="Gilroy R."/>
            <person name="Ravi A."/>
            <person name="Getino M."/>
            <person name="Pursley I."/>
            <person name="Horton D.L."/>
            <person name="Alikhan N.F."/>
            <person name="Baker D."/>
            <person name="Gharbi K."/>
            <person name="Hall N."/>
            <person name="Watson M."/>
            <person name="Adriaenssens E.M."/>
            <person name="Foster-Nyarko E."/>
            <person name="Jarju S."/>
            <person name="Secka A."/>
            <person name="Antonio M."/>
            <person name="Oren A."/>
            <person name="Chaudhuri R.R."/>
            <person name="La Ragione R."/>
            <person name="Hildebrand F."/>
            <person name="Pallen M.J."/>
        </authorList>
    </citation>
    <scope>NUCLEOTIDE SEQUENCE</scope>
    <source>
        <strain evidence="4">CHK195-6426</strain>
    </source>
</reference>
<dbReference type="GO" id="GO:0003677">
    <property type="term" value="F:DNA binding"/>
    <property type="evidence" value="ECO:0007669"/>
    <property type="project" value="UniProtKB-UniRule"/>
</dbReference>
<dbReference type="AlphaFoldDB" id="A0A9D1R757"/>
<dbReference type="Proteomes" id="UP000824265">
    <property type="component" value="Unassembled WGS sequence"/>
</dbReference>
<evidence type="ECO:0000259" key="3">
    <source>
        <dbReference type="PROSITE" id="PS50977"/>
    </source>
</evidence>
<name>A0A9D1R757_9FIRM</name>
<comment type="caution">
    <text evidence="4">The sequence shown here is derived from an EMBL/GenBank/DDBJ whole genome shotgun (WGS) entry which is preliminary data.</text>
</comment>
<reference evidence="4" key="2">
    <citation type="submission" date="2021-04" db="EMBL/GenBank/DDBJ databases">
        <authorList>
            <person name="Gilroy R."/>
        </authorList>
    </citation>
    <scope>NUCLEOTIDE SEQUENCE</scope>
    <source>
        <strain evidence="4">CHK195-6426</strain>
    </source>
</reference>
<dbReference type="PANTHER" id="PTHR43479:SF11">
    <property type="entry name" value="ACREF_ENVCD OPERON REPRESSOR-RELATED"/>
    <property type="match status" value="1"/>
</dbReference>